<dbReference type="EMBL" id="HBUF01141590">
    <property type="protein sequence ID" value="CAG6646403.1"/>
    <property type="molecule type" value="Transcribed_RNA"/>
</dbReference>
<dbReference type="PANTHER" id="PTHR33977:SF1">
    <property type="entry name" value="ZINC ION BINDING PROTEIN"/>
    <property type="match status" value="1"/>
</dbReference>
<organism evidence="2">
    <name type="scientific">Cacopsylla melanoneura</name>
    <dbReference type="NCBI Taxonomy" id="428564"/>
    <lineage>
        <taxon>Eukaryota</taxon>
        <taxon>Metazoa</taxon>
        <taxon>Ecdysozoa</taxon>
        <taxon>Arthropoda</taxon>
        <taxon>Hexapoda</taxon>
        <taxon>Insecta</taxon>
        <taxon>Pterygota</taxon>
        <taxon>Neoptera</taxon>
        <taxon>Paraneoptera</taxon>
        <taxon>Hemiptera</taxon>
        <taxon>Sternorrhyncha</taxon>
        <taxon>Psylloidea</taxon>
        <taxon>Psyllidae</taxon>
        <taxon>Psyllinae</taxon>
        <taxon>Cacopsylla</taxon>
    </lineage>
</organism>
<dbReference type="InterPro" id="IPR018289">
    <property type="entry name" value="MULE_transposase_dom"/>
</dbReference>
<proteinExistence type="predicted"/>
<evidence type="ECO:0000259" key="1">
    <source>
        <dbReference type="Pfam" id="PF10551"/>
    </source>
</evidence>
<name>A0A8D8R8C4_9HEMI</name>
<reference evidence="2" key="1">
    <citation type="submission" date="2021-05" db="EMBL/GenBank/DDBJ databases">
        <authorList>
            <person name="Alioto T."/>
            <person name="Alioto T."/>
            <person name="Gomez Garrido J."/>
        </authorList>
    </citation>
    <scope>NUCLEOTIDE SEQUENCE</scope>
</reference>
<dbReference type="PANTHER" id="PTHR33977">
    <property type="entry name" value="ZINC ION BINDING PROTEIN"/>
    <property type="match status" value="1"/>
</dbReference>
<sequence length="682" mass="78769">MATSKTKPKLQHFEVAHPTQVALKPKVSKTFSSDEDFRSWKEQEEERTFSYFVSRSGQSSAKIKNFYCQHDGSPKKRELETREKKSGSCRIKGRVKVGHYCIAKMKVSTSESGSVHLEYYPTHSHRLSPQDLVHHPLPHDVNKLINEQISVGVPVDLIYEHAKQMFTLRDTSHVSEMKANMLTKKKIAERARRKRSAHHLHTNDADAVYLKVKQLIDEEKVVLYKPYESQVLYGPAGIDELPESRELFMLGLQTPRQLELMKEHGGKILIVNETEGTNQYQYKLLTCMIVDDNRRGWPVAHLLTSKSDAATLTFFFSALKDLGGVDNVTTVITDDNPALLNAMTEGFSKELSHLLCRWHVLTNLKKNLTNKVPKDLLETMNSEITLILDTSDEKEFTRYCFAFVKKYENNAKTSEFVDYFRRHYLTADRCKKWALCLRKFPHGGINTTGHLELFHNRLNKFYLKRKVNKRLDDLIDILLQLERDDHCSRSRSILVQNTEERHTKGMSIDDKCITKELNDTWEIKSGSVRYFIVRYSMTCSFDHCYAKCTEYACPGLCSHLYACSCPDNHPLCKHIHKLHSFLSKNVVVESSAYTEDFYTIANESDDSNCMPLWEELPNQHGFNSKSASEQERARKCAFIESCLCEFQARNTFSHLSDSTLSFIEKSFSSCLQKIRDDHYLNQ</sequence>
<dbReference type="AlphaFoldDB" id="A0A8D8R8C4"/>
<feature type="domain" description="MULE transposase" evidence="1">
    <location>
        <begin position="277"/>
        <end position="363"/>
    </location>
</feature>
<evidence type="ECO:0000313" key="2">
    <source>
        <dbReference type="EMBL" id="CAG6646403.1"/>
    </source>
</evidence>
<dbReference type="Pfam" id="PF10551">
    <property type="entry name" value="MULE"/>
    <property type="match status" value="1"/>
</dbReference>
<protein>
    <recommendedName>
        <fullName evidence="1">MULE transposase domain-containing protein</fullName>
    </recommendedName>
</protein>
<accession>A0A8D8R8C4</accession>